<reference evidence="1" key="1">
    <citation type="journal article" date="2023" name="Mol. Biol. Evol.">
        <title>Third-Generation Sequencing Reveals the Adaptive Role of the Epigenome in Three Deep-Sea Polychaetes.</title>
        <authorList>
            <person name="Perez M."/>
            <person name="Aroh O."/>
            <person name="Sun Y."/>
            <person name="Lan Y."/>
            <person name="Juniper S.K."/>
            <person name="Young C.R."/>
            <person name="Angers B."/>
            <person name="Qian P.Y."/>
        </authorList>
    </citation>
    <scope>NUCLEOTIDE SEQUENCE</scope>
    <source>
        <strain evidence="1">R07B-5</strain>
    </source>
</reference>
<comment type="caution">
    <text evidence="1">The sequence shown here is derived from an EMBL/GenBank/DDBJ whole genome shotgun (WGS) entry which is preliminary data.</text>
</comment>
<dbReference type="AlphaFoldDB" id="A0AAD9NYM0"/>
<protein>
    <submittedName>
        <fullName evidence="1">Uncharacterized protein</fullName>
    </submittedName>
</protein>
<dbReference type="EMBL" id="JAODUO010000249">
    <property type="protein sequence ID" value="KAK2184882.1"/>
    <property type="molecule type" value="Genomic_DNA"/>
</dbReference>
<evidence type="ECO:0000313" key="2">
    <source>
        <dbReference type="Proteomes" id="UP001209878"/>
    </source>
</evidence>
<organism evidence="1 2">
    <name type="scientific">Ridgeia piscesae</name>
    <name type="common">Tubeworm</name>
    <dbReference type="NCBI Taxonomy" id="27915"/>
    <lineage>
        <taxon>Eukaryota</taxon>
        <taxon>Metazoa</taxon>
        <taxon>Spiralia</taxon>
        <taxon>Lophotrochozoa</taxon>
        <taxon>Annelida</taxon>
        <taxon>Polychaeta</taxon>
        <taxon>Sedentaria</taxon>
        <taxon>Canalipalpata</taxon>
        <taxon>Sabellida</taxon>
        <taxon>Siboglinidae</taxon>
        <taxon>Ridgeia</taxon>
    </lineage>
</organism>
<dbReference type="Proteomes" id="UP001209878">
    <property type="component" value="Unassembled WGS sequence"/>
</dbReference>
<sequence length="196" mass="22685">MDIYTDHCPSTTQEIMKYMQLIRTMSHDAPSRVFLTYDRDFRNLRTNFTLPWCVLHQEPFHFISKAAGIQGHPFANQNHLFLQHQQPVAKRQHFPTGYCFAFCSEGRCSNQNCNFAPFKHPPTPFHRSVPPFKRCCGQTETLGHVLQVCHRFVGSRIKLHDALKERFLQILEIRCRSIVHAPVIPVEGGFPQIPDG</sequence>
<keyword evidence="2" id="KW-1185">Reference proteome</keyword>
<name>A0AAD9NYM0_RIDPI</name>
<evidence type="ECO:0000313" key="1">
    <source>
        <dbReference type="EMBL" id="KAK2184882.1"/>
    </source>
</evidence>
<proteinExistence type="predicted"/>
<accession>A0AAD9NYM0</accession>
<gene>
    <name evidence="1" type="ORF">NP493_249g02038</name>
</gene>